<evidence type="ECO:0000313" key="2">
    <source>
        <dbReference type="Proteomes" id="UP000681356"/>
    </source>
</evidence>
<name>A0A8J7WC43_9RHOB</name>
<reference evidence="1" key="1">
    <citation type="submission" date="2021-04" db="EMBL/GenBank/DDBJ databases">
        <authorList>
            <person name="Yoon J."/>
        </authorList>
    </citation>
    <scope>NUCLEOTIDE SEQUENCE</scope>
    <source>
        <strain evidence="1">KMU-90</strain>
    </source>
</reference>
<keyword evidence="2" id="KW-1185">Reference proteome</keyword>
<dbReference type="Proteomes" id="UP000681356">
    <property type="component" value="Unassembled WGS sequence"/>
</dbReference>
<sequence length="143" mass="15185">MTGWADSLAISKADCSDLDLVYQAAWSGAVTSDELSAWIIDLQAMRSPVTTPAWLLHAPDEIGSPMDFHKALGFVPSGADGDEVRATLDGLAWTRGQSRGDPSLGECTPRAAALSALTRNRPLIERLARIIPQADLPLSATEG</sequence>
<dbReference type="AlphaFoldDB" id="A0A8J7WC43"/>
<protein>
    <submittedName>
        <fullName evidence="1">Uncharacterized protein</fullName>
    </submittedName>
</protein>
<evidence type="ECO:0000313" key="1">
    <source>
        <dbReference type="EMBL" id="MBS0124855.1"/>
    </source>
</evidence>
<organism evidence="1 2">
    <name type="scientific">Thetidibacter halocola</name>
    <dbReference type="NCBI Taxonomy" id="2827239"/>
    <lineage>
        <taxon>Bacteria</taxon>
        <taxon>Pseudomonadati</taxon>
        <taxon>Pseudomonadota</taxon>
        <taxon>Alphaproteobacteria</taxon>
        <taxon>Rhodobacterales</taxon>
        <taxon>Roseobacteraceae</taxon>
        <taxon>Thetidibacter</taxon>
    </lineage>
</organism>
<comment type="caution">
    <text evidence="1">The sequence shown here is derived from an EMBL/GenBank/DDBJ whole genome shotgun (WGS) entry which is preliminary data.</text>
</comment>
<accession>A0A8J7WC43</accession>
<dbReference type="EMBL" id="JAGTUU010000004">
    <property type="protein sequence ID" value="MBS0124855.1"/>
    <property type="molecule type" value="Genomic_DNA"/>
</dbReference>
<proteinExistence type="predicted"/>
<gene>
    <name evidence="1" type="ORF">KB874_12175</name>
</gene>
<dbReference type="RefSeq" id="WP_212536813.1">
    <property type="nucleotide sequence ID" value="NZ_JAGTUU010000004.1"/>
</dbReference>